<accession>A0ABQ9HHL6</accession>
<proteinExistence type="predicted"/>
<feature type="domain" description="PiggyBac transposable element-derived protein" evidence="1">
    <location>
        <begin position="26"/>
        <end position="139"/>
    </location>
</feature>
<organism evidence="2 3">
    <name type="scientific">Dryococelus australis</name>
    <dbReference type="NCBI Taxonomy" id="614101"/>
    <lineage>
        <taxon>Eukaryota</taxon>
        <taxon>Metazoa</taxon>
        <taxon>Ecdysozoa</taxon>
        <taxon>Arthropoda</taxon>
        <taxon>Hexapoda</taxon>
        <taxon>Insecta</taxon>
        <taxon>Pterygota</taxon>
        <taxon>Neoptera</taxon>
        <taxon>Polyneoptera</taxon>
        <taxon>Phasmatodea</taxon>
        <taxon>Verophasmatodea</taxon>
        <taxon>Anareolatae</taxon>
        <taxon>Phasmatidae</taxon>
        <taxon>Eurycanthinae</taxon>
        <taxon>Dryococelus</taxon>
    </lineage>
</organism>
<keyword evidence="3" id="KW-1185">Reference proteome</keyword>
<protein>
    <recommendedName>
        <fullName evidence="1">PiggyBac transposable element-derived protein domain-containing protein</fullName>
    </recommendedName>
</protein>
<dbReference type="Pfam" id="PF13843">
    <property type="entry name" value="DDE_Tnp_1_7"/>
    <property type="match status" value="1"/>
</dbReference>
<dbReference type="EMBL" id="JARBHB010000005">
    <property type="protein sequence ID" value="KAJ8883830.1"/>
    <property type="molecule type" value="Genomic_DNA"/>
</dbReference>
<dbReference type="PANTHER" id="PTHR47272:SF1">
    <property type="entry name" value="PIGGYBAC TRANSPOSABLE ELEMENT-DERIVED PROTEIN 3-LIKE"/>
    <property type="match status" value="1"/>
</dbReference>
<dbReference type="PANTHER" id="PTHR47272">
    <property type="entry name" value="DDE_TNP_1_7 DOMAIN-CONTAINING PROTEIN"/>
    <property type="match status" value="1"/>
</dbReference>
<sequence>MIFGEDSELEELSEEESNTKRPFILTPLEYFLRYFSHQFLQMLPSTRVLLKIGIEMQLSSSDMKKVFGMNLILGTISYPRLRMYWQLGMSLDVITKTMARDKFLEICNCLHLVATQHPPPQHSESKLWKVQPVLDAVQHEKLYTMRTENLYFDYSQWTDYTPQLDRTLGLGPAIILRLQETVPRGSVLYLTTVPLLRKLLSNIMFTTGTIMANLLRNVISPHDVRMKRGNVAKQTTDDDDDFTALLFTSTTNTWEGRIFESIGGTVQNFNNNQVMDSDGNFVFLGHNSCKCLDGISLGQ</sequence>
<gene>
    <name evidence="2" type="ORF">PR048_015685</name>
</gene>
<dbReference type="Proteomes" id="UP001159363">
    <property type="component" value="Chromosome 4"/>
</dbReference>
<evidence type="ECO:0000313" key="3">
    <source>
        <dbReference type="Proteomes" id="UP001159363"/>
    </source>
</evidence>
<comment type="caution">
    <text evidence="2">The sequence shown here is derived from an EMBL/GenBank/DDBJ whole genome shotgun (WGS) entry which is preliminary data.</text>
</comment>
<evidence type="ECO:0000259" key="1">
    <source>
        <dbReference type="Pfam" id="PF13843"/>
    </source>
</evidence>
<evidence type="ECO:0000313" key="2">
    <source>
        <dbReference type="EMBL" id="KAJ8883830.1"/>
    </source>
</evidence>
<name>A0ABQ9HHL6_9NEOP</name>
<dbReference type="InterPro" id="IPR029526">
    <property type="entry name" value="PGBD"/>
</dbReference>
<reference evidence="2 3" key="1">
    <citation type="submission" date="2023-02" db="EMBL/GenBank/DDBJ databases">
        <title>LHISI_Scaffold_Assembly.</title>
        <authorList>
            <person name="Stuart O.P."/>
            <person name="Cleave R."/>
            <person name="Magrath M.J.L."/>
            <person name="Mikheyev A.S."/>
        </authorList>
    </citation>
    <scope>NUCLEOTIDE SEQUENCE [LARGE SCALE GENOMIC DNA]</scope>
    <source>
        <strain evidence="2">Daus_M_001</strain>
        <tissue evidence="2">Leg muscle</tissue>
    </source>
</reference>